<dbReference type="EMBL" id="VXIV02002089">
    <property type="protein sequence ID" value="KAF6027450.1"/>
    <property type="molecule type" value="Genomic_DNA"/>
</dbReference>
<dbReference type="AlphaFoldDB" id="A0A7J7JMB6"/>
<dbReference type="Pfam" id="PF00069">
    <property type="entry name" value="Pkinase"/>
    <property type="match status" value="1"/>
</dbReference>
<dbReference type="InterPro" id="IPR008271">
    <property type="entry name" value="Ser/Thr_kinase_AS"/>
</dbReference>
<evidence type="ECO:0000256" key="8">
    <source>
        <dbReference type="ARBA" id="ARBA00048679"/>
    </source>
</evidence>
<keyword evidence="11" id="KW-1185">Reference proteome</keyword>
<dbReference type="Proteomes" id="UP000593567">
    <property type="component" value="Unassembled WGS sequence"/>
</dbReference>
<keyword evidence="4" id="KW-0547">Nucleotide-binding</keyword>
<keyword evidence="6" id="KW-0067">ATP-binding</keyword>
<protein>
    <recommendedName>
        <fullName evidence="1">non-specific serine/threonine protein kinase</fullName>
        <ecNumber evidence="1">2.7.11.1</ecNumber>
    </recommendedName>
</protein>
<dbReference type="PROSITE" id="PS50011">
    <property type="entry name" value="PROTEIN_KINASE_DOM"/>
    <property type="match status" value="1"/>
</dbReference>
<evidence type="ECO:0000256" key="6">
    <source>
        <dbReference type="ARBA" id="ARBA00022840"/>
    </source>
</evidence>
<feature type="domain" description="Protein kinase" evidence="9">
    <location>
        <begin position="23"/>
        <end position="290"/>
    </location>
</feature>
<evidence type="ECO:0000313" key="11">
    <source>
        <dbReference type="Proteomes" id="UP000593567"/>
    </source>
</evidence>
<sequence>MSKQSSDFEADIGKKYAVGKLTVQIEGVVAEGGFGVVFLARNSTSQRYALKRLYVNEEATLNACKREIQIMSSLSSHKNMVTFVDSAINRNYKGVWEVLILMQYYPGSCMKIMNDRSSVGLKEPEILRIFCDICEAVSRLHHCQTPILHRDLKIENILCDSSGTCVLCDFGSATARIYVPGKDERSVTEVEEDINKHTTLSHRSPEMVNLYGHKSITTKADIWALGVTLYRLCFRTLPFGESTLAIQTANINIPETSPYSPGLHALIWYCLEADPDIRPDIFQVSYLSFLLANRECPVKNINVCITLWYTVYTLCYTVYTLCYTVYTLCYTVYTMCYTVYTLC</sequence>
<dbReference type="GO" id="GO:0045747">
    <property type="term" value="P:positive regulation of Notch signaling pathway"/>
    <property type="evidence" value="ECO:0007669"/>
    <property type="project" value="TreeGrafter"/>
</dbReference>
<dbReference type="GO" id="GO:0035612">
    <property type="term" value="F:AP-2 adaptor complex binding"/>
    <property type="evidence" value="ECO:0007669"/>
    <property type="project" value="TreeGrafter"/>
</dbReference>
<dbReference type="OrthoDB" id="2018507at2759"/>
<gene>
    <name evidence="10" type="ORF">EB796_014249</name>
</gene>
<dbReference type="Gene3D" id="1.10.510.10">
    <property type="entry name" value="Transferase(Phosphotransferase) domain 1"/>
    <property type="match status" value="1"/>
</dbReference>
<dbReference type="SMART" id="SM00220">
    <property type="entry name" value="S_TKc"/>
    <property type="match status" value="1"/>
</dbReference>
<keyword evidence="5" id="KW-0418">Kinase</keyword>
<keyword evidence="2" id="KW-0723">Serine/threonine-protein kinase</keyword>
<evidence type="ECO:0000256" key="3">
    <source>
        <dbReference type="ARBA" id="ARBA00022679"/>
    </source>
</evidence>
<dbReference type="GO" id="GO:0005524">
    <property type="term" value="F:ATP binding"/>
    <property type="evidence" value="ECO:0007669"/>
    <property type="project" value="UniProtKB-KW"/>
</dbReference>
<evidence type="ECO:0000256" key="2">
    <source>
        <dbReference type="ARBA" id="ARBA00022527"/>
    </source>
</evidence>
<keyword evidence="3" id="KW-0808">Transferase</keyword>
<comment type="caution">
    <text evidence="10">The sequence shown here is derived from an EMBL/GenBank/DDBJ whole genome shotgun (WGS) entry which is preliminary data.</text>
</comment>
<evidence type="ECO:0000256" key="7">
    <source>
        <dbReference type="ARBA" id="ARBA00047899"/>
    </source>
</evidence>
<dbReference type="InterPro" id="IPR011009">
    <property type="entry name" value="Kinase-like_dom_sf"/>
</dbReference>
<evidence type="ECO:0000256" key="4">
    <source>
        <dbReference type="ARBA" id="ARBA00022741"/>
    </source>
</evidence>
<evidence type="ECO:0000259" key="9">
    <source>
        <dbReference type="PROSITE" id="PS50011"/>
    </source>
</evidence>
<evidence type="ECO:0000256" key="5">
    <source>
        <dbReference type="ARBA" id="ARBA00022777"/>
    </source>
</evidence>
<evidence type="ECO:0000256" key="1">
    <source>
        <dbReference type="ARBA" id="ARBA00012513"/>
    </source>
</evidence>
<proteinExistence type="predicted"/>
<dbReference type="GO" id="GO:2000369">
    <property type="term" value="P:regulation of clathrin-dependent endocytosis"/>
    <property type="evidence" value="ECO:0007669"/>
    <property type="project" value="TreeGrafter"/>
</dbReference>
<name>A0A7J7JMB6_BUGNE</name>
<dbReference type="SUPFAM" id="SSF56112">
    <property type="entry name" value="Protein kinase-like (PK-like)"/>
    <property type="match status" value="1"/>
</dbReference>
<dbReference type="InterPro" id="IPR000719">
    <property type="entry name" value="Prot_kinase_dom"/>
</dbReference>
<dbReference type="EC" id="2.7.11.1" evidence="1"/>
<dbReference type="PROSITE" id="PS00108">
    <property type="entry name" value="PROTEIN_KINASE_ST"/>
    <property type="match status" value="1"/>
</dbReference>
<reference evidence="10" key="1">
    <citation type="submission" date="2020-06" db="EMBL/GenBank/DDBJ databases">
        <title>Draft genome of Bugula neritina, a colonial animal packing powerful symbionts and potential medicines.</title>
        <authorList>
            <person name="Rayko M."/>
        </authorList>
    </citation>
    <scope>NUCLEOTIDE SEQUENCE [LARGE SCALE GENOMIC DNA]</scope>
    <source>
        <strain evidence="10">Kwan_BN1</strain>
    </source>
</reference>
<organism evidence="10 11">
    <name type="scientific">Bugula neritina</name>
    <name type="common">Brown bryozoan</name>
    <name type="synonym">Sertularia neritina</name>
    <dbReference type="NCBI Taxonomy" id="10212"/>
    <lineage>
        <taxon>Eukaryota</taxon>
        <taxon>Metazoa</taxon>
        <taxon>Spiralia</taxon>
        <taxon>Lophotrochozoa</taxon>
        <taxon>Bryozoa</taxon>
        <taxon>Gymnolaemata</taxon>
        <taxon>Cheilostomatida</taxon>
        <taxon>Flustrina</taxon>
        <taxon>Buguloidea</taxon>
        <taxon>Bugulidae</taxon>
        <taxon>Bugula</taxon>
    </lineage>
</organism>
<dbReference type="GO" id="GO:0004674">
    <property type="term" value="F:protein serine/threonine kinase activity"/>
    <property type="evidence" value="ECO:0007669"/>
    <property type="project" value="UniProtKB-KW"/>
</dbReference>
<dbReference type="PANTHER" id="PTHR22967">
    <property type="entry name" value="SERINE/THREONINE PROTEIN KINASE"/>
    <property type="match status" value="1"/>
</dbReference>
<dbReference type="GO" id="GO:0005737">
    <property type="term" value="C:cytoplasm"/>
    <property type="evidence" value="ECO:0007669"/>
    <property type="project" value="TreeGrafter"/>
</dbReference>
<comment type="catalytic activity">
    <reaction evidence="7">
        <text>L-threonyl-[protein] + ATP = O-phospho-L-threonyl-[protein] + ADP + H(+)</text>
        <dbReference type="Rhea" id="RHEA:46608"/>
        <dbReference type="Rhea" id="RHEA-COMP:11060"/>
        <dbReference type="Rhea" id="RHEA-COMP:11605"/>
        <dbReference type="ChEBI" id="CHEBI:15378"/>
        <dbReference type="ChEBI" id="CHEBI:30013"/>
        <dbReference type="ChEBI" id="CHEBI:30616"/>
        <dbReference type="ChEBI" id="CHEBI:61977"/>
        <dbReference type="ChEBI" id="CHEBI:456216"/>
        <dbReference type="EC" id="2.7.11.1"/>
    </reaction>
</comment>
<accession>A0A7J7JMB6</accession>
<dbReference type="PANTHER" id="PTHR22967:SF57">
    <property type="entry name" value="AUXILIN, ISOFORM A-RELATED"/>
    <property type="match status" value="1"/>
</dbReference>
<evidence type="ECO:0000313" key="10">
    <source>
        <dbReference type="EMBL" id="KAF6027450.1"/>
    </source>
</evidence>
<comment type="catalytic activity">
    <reaction evidence="8">
        <text>L-seryl-[protein] + ATP = O-phospho-L-seryl-[protein] + ADP + H(+)</text>
        <dbReference type="Rhea" id="RHEA:17989"/>
        <dbReference type="Rhea" id="RHEA-COMP:9863"/>
        <dbReference type="Rhea" id="RHEA-COMP:11604"/>
        <dbReference type="ChEBI" id="CHEBI:15378"/>
        <dbReference type="ChEBI" id="CHEBI:29999"/>
        <dbReference type="ChEBI" id="CHEBI:30616"/>
        <dbReference type="ChEBI" id="CHEBI:83421"/>
        <dbReference type="ChEBI" id="CHEBI:456216"/>
        <dbReference type="EC" id="2.7.11.1"/>
    </reaction>
</comment>